<sequence length="1992" mass="226997">MENTCGKCNNPDTDEMVACDSCEVWFHLECVGETPGVVDQQFVCPKCIGKKEKKGKKGKAEANAPKSDKSLLPKRPTSTESGGNADQVPANPVLVPGTSETSEIESQVGNAIETTSVNIGESLAPCGANLQPTESSMQRELRRLEEKMQQKEKQMEEERILREKQLEWEAKLQRKQLEQDRALRRKKLDQQREIYRIQLQEEAEFRRQEEQLFEDFRVQKDAMQSGENVEKTARPTGHMNREDCSQVRQPVPELPDTPKCVTKSMMPVVKNRNETHQQHCSTQEGYEEPDFESDGDDGTDDDLESTVSRRAGPSRSQMAARQVLSKKLPTFSGKVEEWPLFYSSYVNSTEACGFTEVENLVRLQECLKGSALESVRSRLLLPKAVPQVIATLRMLYGRPEQLIHTLLGKVRKTDPPRADRLESFIPFGMAVQELCDHLEAAELHDHLVNPVLIQELVDKLPAATKREWVHYKRTALNVTLRTFAEFASSIVSEASEVTLTVDLRSTNKPEKLRMKDKGFIQAHTEESNTASPPISPCRICKTAGHRIRNCDEFRRLNISERVKLMERWKLCERCLNEHTGWCRFKITCNVGSCRQPHHPLVHRVAATTSQACQGQLHTHLDGKLPVIFRIVPITLYGGQKSYSTFAYLDEGSDMTLVEGSLVRDLGIRGILQPLTLQWTGNVKRRESASERVALEVASDNGNRLKLKEAHTVKRLYLPRQRVDFQQISSQYPHLRGLNVSNQTGEESKILIGLNNAYLLAPLESRVGNANEPIAVRSHLGWSIYGPREATIATGFLGTHKGYTNQQLHEMIRGYFLDEEPRSTVASLPETAEDRRARELLESTTTKVGGRYQTGLLWKADEVNLPDSYGMAFRRLQGLERRLLKNPELGEQVVQKIEEYQSKCYAHKATPGELSTATPGKVWYLPLNVVINPKKPGKIRLVFDAAAQVNGVSLNSMLLVGPDLLAPLDAVVQKFRERPIAFGADIREMYHQFLMKPEDKHVLRFLFRTSPSNEPDIFMMDVAIFGSACSPASAQYIKNLNASHYADRFPEASNAIVHKHYVDDYMDCADTNDEAIERAQQVRYIHSHAGLEIRNWVSNSPEFLEAMGERVKNDEVSLAVGKEGACERVLGIIWRPSDDVITFSTQMRDDLMVYMTSDIRPTKRIILSCIMSLFDPLGLLAPFTVHGKGLLQDTWRSGCDWDELVNDDCYTKWTRLRAVFPMINQIEIPRCYLRGAPPSAYGTLEAHVFMDASQEYYSCAVYFRFTHEGVSKCALVSAKTKVGPLRPLSIPRMELLAATLGVRLLDTVLANHDVKVSRRFLWTDSSTVLHWIAADPRKYKPFVAYRVTEILQSSRLDEWHYVRSKLNIADILTKWKNEAFFKGNSTWFCGPEFLEQSEENWPKHNRPPVNRIQELRASHMFHSTPEIVPLIDATRMSKWNILLRTMCCVLRFISNCRKRMQRMPIETLVIPKLAPIVRRSICSIDTPLKQEEYETAEHVLWKQAQWECYKDEVATLLRNQKLLREDWLQIPKSSKLYKKSPFLDEFGVLRMEGRIGVAEFVPFDTKFPILLPREHIISYRLIEFYHQRYGHANKDTVYNELRQRFSIPNLRADVAFVMKNCQWCKVRKTQPQTPRMAPLPVERLTPFTKPFSYVGIDYFGPIDVTVGRRTEKRWVVLFTCLNIRAIHLEVAYRLNTESCIMAIRRFVVRRGPPIAIFSDNGTNFKAANKELQKQIQCIDSECANVFTNARTRWSFNPPSAPHMGGIWERMVRSVKEMMSALNEGQRLTDEILLTVIAEAEEIVNSRPLVYQSQDEEAGEAITPNHFVRGSSSGLKDSSIAPANAAEALRNMYHRSQIISDELWKRWLTEYLPSINARSKWLEESKSLVPGDLVFVVDDHGRNGWIRAKVEEVIHGRDGRVRRAKVRTSNGVFLRPVSKLALIEVRASGKSCQETGPGQGLRAGELLLPLGRQIYTLANDVRKEMTSAKSTKEE</sequence>
<evidence type="ECO:0000256" key="1">
    <source>
        <dbReference type="ARBA" id="ARBA00022723"/>
    </source>
</evidence>
<dbReference type="Gene3D" id="3.10.10.10">
    <property type="entry name" value="HIV Type 1 Reverse Transcriptase, subunit A, domain 1"/>
    <property type="match status" value="1"/>
</dbReference>
<dbReference type="Gene3D" id="3.30.70.270">
    <property type="match status" value="1"/>
</dbReference>
<dbReference type="PROSITE" id="PS01359">
    <property type="entry name" value="ZF_PHD_1"/>
    <property type="match status" value="1"/>
</dbReference>
<dbReference type="InterPro" id="IPR019787">
    <property type="entry name" value="Znf_PHD-finger"/>
</dbReference>
<dbReference type="InterPro" id="IPR001965">
    <property type="entry name" value="Znf_PHD"/>
</dbReference>
<keyword evidence="10" id="KW-1185">Reference proteome</keyword>
<keyword evidence="1" id="KW-0479">Metal-binding</keyword>
<reference evidence="9" key="2">
    <citation type="submission" date="2025-05" db="UniProtKB">
        <authorList>
            <consortium name="EnsemblMetazoa"/>
        </authorList>
    </citation>
    <scope>IDENTIFICATION</scope>
    <source>
        <strain evidence="9">Foshan</strain>
    </source>
</reference>
<feature type="domain" description="Integrase catalytic" evidence="8">
    <location>
        <begin position="1645"/>
        <end position="1830"/>
    </location>
</feature>
<evidence type="ECO:0000256" key="6">
    <source>
        <dbReference type="SAM" id="MobiDB-lite"/>
    </source>
</evidence>
<dbReference type="Pfam" id="PF18701">
    <property type="entry name" value="DUF5641"/>
    <property type="match status" value="1"/>
</dbReference>
<protein>
    <submittedName>
        <fullName evidence="9">Uncharacterized protein</fullName>
    </submittedName>
</protein>
<dbReference type="SUPFAM" id="SSF53098">
    <property type="entry name" value="Ribonuclease H-like"/>
    <property type="match status" value="1"/>
</dbReference>
<dbReference type="InterPro" id="IPR043128">
    <property type="entry name" value="Rev_trsase/Diguanyl_cyclase"/>
</dbReference>
<dbReference type="SUPFAM" id="SSF57903">
    <property type="entry name" value="FYVE/PHD zinc finger"/>
    <property type="match status" value="1"/>
</dbReference>
<dbReference type="CDD" id="cd01644">
    <property type="entry name" value="RT_pepA17"/>
    <property type="match status" value="1"/>
</dbReference>
<dbReference type="Gene3D" id="3.30.420.10">
    <property type="entry name" value="Ribonuclease H-like superfamily/Ribonuclease H"/>
    <property type="match status" value="1"/>
</dbReference>
<dbReference type="Pfam" id="PF03564">
    <property type="entry name" value="DUF1759"/>
    <property type="match status" value="1"/>
</dbReference>
<proteinExistence type="predicted"/>
<dbReference type="InterPro" id="IPR013083">
    <property type="entry name" value="Znf_RING/FYVE/PHD"/>
</dbReference>
<dbReference type="RefSeq" id="XP_062698475.1">
    <property type="nucleotide sequence ID" value="XM_062842491.1"/>
</dbReference>
<dbReference type="InterPro" id="IPR005312">
    <property type="entry name" value="DUF1759"/>
</dbReference>
<feature type="region of interest" description="Disordered" evidence="6">
    <location>
        <begin position="274"/>
        <end position="320"/>
    </location>
</feature>
<reference evidence="10" key="1">
    <citation type="journal article" date="2015" name="Proc. Natl. Acad. Sci. U.S.A.">
        <title>Genome sequence of the Asian Tiger mosquito, Aedes albopictus, reveals insights into its biology, genetics, and evolution.</title>
        <authorList>
            <person name="Chen X.G."/>
            <person name="Jiang X."/>
            <person name="Gu J."/>
            <person name="Xu M."/>
            <person name="Wu Y."/>
            <person name="Deng Y."/>
            <person name="Zhang C."/>
            <person name="Bonizzoni M."/>
            <person name="Dermauw W."/>
            <person name="Vontas J."/>
            <person name="Armbruster P."/>
            <person name="Huang X."/>
            <person name="Yang Y."/>
            <person name="Zhang H."/>
            <person name="He W."/>
            <person name="Peng H."/>
            <person name="Liu Y."/>
            <person name="Wu K."/>
            <person name="Chen J."/>
            <person name="Lirakis M."/>
            <person name="Topalis P."/>
            <person name="Van Leeuwen T."/>
            <person name="Hall A.B."/>
            <person name="Jiang X."/>
            <person name="Thorpe C."/>
            <person name="Mueller R.L."/>
            <person name="Sun C."/>
            <person name="Waterhouse R.M."/>
            <person name="Yan G."/>
            <person name="Tu Z.J."/>
            <person name="Fang X."/>
            <person name="James A.A."/>
        </authorList>
    </citation>
    <scope>NUCLEOTIDE SEQUENCE [LARGE SCALE GENOMIC DNA]</scope>
    <source>
        <strain evidence="10">Foshan</strain>
    </source>
</reference>
<dbReference type="PANTHER" id="PTHR47331:SF1">
    <property type="entry name" value="GAG-LIKE PROTEIN"/>
    <property type="match status" value="1"/>
</dbReference>
<dbReference type="PROSITE" id="PS50994">
    <property type="entry name" value="INTEGRASE"/>
    <property type="match status" value="1"/>
</dbReference>
<evidence type="ECO:0000313" key="10">
    <source>
        <dbReference type="Proteomes" id="UP000069940"/>
    </source>
</evidence>
<dbReference type="InterPro" id="IPR036397">
    <property type="entry name" value="RNaseH_sf"/>
</dbReference>
<dbReference type="Pfam" id="PF00628">
    <property type="entry name" value="PHD"/>
    <property type="match status" value="1"/>
</dbReference>
<dbReference type="InterPro" id="IPR043502">
    <property type="entry name" value="DNA/RNA_pol_sf"/>
</dbReference>
<evidence type="ECO:0000259" key="8">
    <source>
        <dbReference type="PROSITE" id="PS50994"/>
    </source>
</evidence>
<dbReference type="PANTHER" id="PTHR47331">
    <property type="entry name" value="PHD-TYPE DOMAIN-CONTAINING PROTEIN"/>
    <property type="match status" value="1"/>
</dbReference>
<dbReference type="EnsemblMetazoa" id="AALFPA23_016912.R24698">
    <property type="protein sequence ID" value="AALFPA23_016912.P24698"/>
    <property type="gene ID" value="AALFPA23_016912"/>
</dbReference>
<feature type="coiled-coil region" evidence="5">
    <location>
        <begin position="134"/>
        <end position="164"/>
    </location>
</feature>
<dbReference type="InterPro" id="IPR040676">
    <property type="entry name" value="DUF5641"/>
</dbReference>
<keyword evidence="2 4" id="KW-0863">Zinc-finger</keyword>
<dbReference type="SUPFAM" id="SSF56672">
    <property type="entry name" value="DNA/RNA polymerases"/>
    <property type="match status" value="1"/>
</dbReference>
<keyword evidence="3" id="KW-0862">Zinc</keyword>
<dbReference type="Gene3D" id="1.10.340.70">
    <property type="match status" value="1"/>
</dbReference>
<dbReference type="Pfam" id="PF05380">
    <property type="entry name" value="Peptidase_A17"/>
    <property type="match status" value="1"/>
</dbReference>
<organism evidence="9 10">
    <name type="scientific">Aedes albopictus</name>
    <name type="common">Asian tiger mosquito</name>
    <name type="synonym">Stegomyia albopicta</name>
    <dbReference type="NCBI Taxonomy" id="7160"/>
    <lineage>
        <taxon>Eukaryota</taxon>
        <taxon>Metazoa</taxon>
        <taxon>Ecdysozoa</taxon>
        <taxon>Arthropoda</taxon>
        <taxon>Hexapoda</taxon>
        <taxon>Insecta</taxon>
        <taxon>Pterygota</taxon>
        <taxon>Neoptera</taxon>
        <taxon>Endopterygota</taxon>
        <taxon>Diptera</taxon>
        <taxon>Nematocera</taxon>
        <taxon>Culicoidea</taxon>
        <taxon>Culicidae</taxon>
        <taxon>Culicinae</taxon>
        <taxon>Aedini</taxon>
        <taxon>Aedes</taxon>
        <taxon>Stegomyia</taxon>
    </lineage>
</organism>
<name>A0ABM1ZBJ9_AEDAL</name>
<feature type="region of interest" description="Disordered" evidence="6">
    <location>
        <begin position="50"/>
        <end position="106"/>
    </location>
</feature>
<dbReference type="GeneID" id="115257886"/>
<evidence type="ECO:0000259" key="7">
    <source>
        <dbReference type="PROSITE" id="PS50016"/>
    </source>
</evidence>
<evidence type="ECO:0000256" key="4">
    <source>
        <dbReference type="PROSITE-ProRule" id="PRU00146"/>
    </source>
</evidence>
<dbReference type="InterPro" id="IPR011011">
    <property type="entry name" value="Znf_FYVE_PHD"/>
</dbReference>
<dbReference type="PROSITE" id="PS50016">
    <property type="entry name" value="ZF_PHD_2"/>
    <property type="match status" value="1"/>
</dbReference>
<evidence type="ECO:0000256" key="2">
    <source>
        <dbReference type="ARBA" id="ARBA00022771"/>
    </source>
</evidence>
<evidence type="ECO:0000313" key="9">
    <source>
        <dbReference type="EnsemblMetazoa" id="AALFPA23_016912.P24698"/>
    </source>
</evidence>
<feature type="region of interest" description="Disordered" evidence="6">
    <location>
        <begin position="219"/>
        <end position="260"/>
    </location>
</feature>
<dbReference type="InterPro" id="IPR001584">
    <property type="entry name" value="Integrase_cat-core"/>
</dbReference>
<dbReference type="Pfam" id="PF17921">
    <property type="entry name" value="Integrase_H2C2"/>
    <property type="match status" value="1"/>
</dbReference>
<evidence type="ECO:0000256" key="5">
    <source>
        <dbReference type="SAM" id="Coils"/>
    </source>
</evidence>
<feature type="domain" description="PHD-type" evidence="7">
    <location>
        <begin position="2"/>
        <end position="50"/>
    </location>
</feature>
<keyword evidence="5" id="KW-0175">Coiled coil</keyword>
<dbReference type="SMART" id="SM00249">
    <property type="entry name" value="PHD"/>
    <property type="match status" value="1"/>
</dbReference>
<dbReference type="InterPro" id="IPR012337">
    <property type="entry name" value="RNaseH-like_sf"/>
</dbReference>
<accession>A0ABM1ZBJ9</accession>
<dbReference type="InterPro" id="IPR041588">
    <property type="entry name" value="Integrase_H2C2"/>
</dbReference>
<dbReference type="Proteomes" id="UP000069940">
    <property type="component" value="Unassembled WGS sequence"/>
</dbReference>
<feature type="compositionally biased region" description="Acidic residues" evidence="6">
    <location>
        <begin position="285"/>
        <end position="304"/>
    </location>
</feature>
<evidence type="ECO:0000256" key="3">
    <source>
        <dbReference type="ARBA" id="ARBA00022833"/>
    </source>
</evidence>
<dbReference type="InterPro" id="IPR008042">
    <property type="entry name" value="Retrotrans_Pao"/>
</dbReference>
<dbReference type="InterPro" id="IPR019786">
    <property type="entry name" value="Zinc_finger_PHD-type_CS"/>
</dbReference>
<feature type="compositionally biased region" description="Basic and acidic residues" evidence="6">
    <location>
        <begin position="228"/>
        <end position="245"/>
    </location>
</feature>
<dbReference type="Gene3D" id="3.30.40.10">
    <property type="entry name" value="Zinc/RING finger domain, C3HC4 (zinc finger)"/>
    <property type="match status" value="1"/>
</dbReference>